<gene>
    <name evidence="1" type="ORF">GAN91_29150</name>
</gene>
<dbReference type="Proteomes" id="UP000436858">
    <property type="component" value="Unassembled WGS sequence"/>
</dbReference>
<proteinExistence type="predicted"/>
<name>A0A6I0SG77_BACT4</name>
<accession>A0A6I0SG77</accession>
<organism evidence="1 2">
    <name type="scientific">Bacteroides thetaiotaomicron</name>
    <dbReference type="NCBI Taxonomy" id="818"/>
    <lineage>
        <taxon>Bacteria</taxon>
        <taxon>Pseudomonadati</taxon>
        <taxon>Bacteroidota</taxon>
        <taxon>Bacteroidia</taxon>
        <taxon>Bacteroidales</taxon>
        <taxon>Bacteroidaceae</taxon>
        <taxon>Bacteroides</taxon>
    </lineage>
</organism>
<reference evidence="1 2" key="1">
    <citation type="journal article" date="2019" name="Nat. Med.">
        <title>A library of human gut bacterial isolates paired with longitudinal multiomics data enables mechanistic microbiome research.</title>
        <authorList>
            <person name="Poyet M."/>
            <person name="Groussin M."/>
            <person name="Gibbons S.M."/>
            <person name="Avila-Pacheco J."/>
            <person name="Jiang X."/>
            <person name="Kearney S.M."/>
            <person name="Perrotta A.R."/>
            <person name="Berdy B."/>
            <person name="Zhao S."/>
            <person name="Lieberman T.D."/>
            <person name="Swanson P.K."/>
            <person name="Smith M."/>
            <person name="Roesemann S."/>
            <person name="Alexander J.E."/>
            <person name="Rich S.A."/>
            <person name="Livny J."/>
            <person name="Vlamakis H."/>
            <person name="Clish C."/>
            <person name="Bullock K."/>
            <person name="Deik A."/>
            <person name="Scott J."/>
            <person name="Pierce K.A."/>
            <person name="Xavier R.J."/>
            <person name="Alm E.J."/>
        </authorList>
    </citation>
    <scope>NUCLEOTIDE SEQUENCE [LARGE SCALE GENOMIC DNA]</scope>
    <source>
        <strain evidence="1 2">BIOML-A162</strain>
    </source>
</reference>
<dbReference type="EMBL" id="WCRY01000130">
    <property type="protein sequence ID" value="KAB4465538.1"/>
    <property type="molecule type" value="Genomic_DNA"/>
</dbReference>
<protein>
    <submittedName>
        <fullName evidence="1">Uncharacterized protein</fullName>
    </submittedName>
</protein>
<feature type="non-terminal residue" evidence="1">
    <location>
        <position position="1"/>
    </location>
</feature>
<evidence type="ECO:0000313" key="2">
    <source>
        <dbReference type="Proteomes" id="UP000436858"/>
    </source>
</evidence>
<sequence>VLSLGCVVIIVAANIVGMGMAN</sequence>
<evidence type="ECO:0000313" key="1">
    <source>
        <dbReference type="EMBL" id="KAB4465538.1"/>
    </source>
</evidence>
<comment type="caution">
    <text evidence="1">The sequence shown here is derived from an EMBL/GenBank/DDBJ whole genome shotgun (WGS) entry which is preliminary data.</text>
</comment>
<dbReference type="AlphaFoldDB" id="A0A6I0SG77"/>